<evidence type="ECO:0000313" key="1">
    <source>
        <dbReference type="EMBL" id="RIY13892.1"/>
    </source>
</evidence>
<dbReference type="RefSeq" id="WP_119654120.1">
    <property type="nucleotide sequence ID" value="NZ_QYCN01000002.1"/>
</dbReference>
<dbReference type="OrthoDB" id="882534at2"/>
<dbReference type="EMBL" id="QYCN01000002">
    <property type="protein sequence ID" value="RIY13892.1"/>
    <property type="molecule type" value="Genomic_DNA"/>
</dbReference>
<accession>A0A418R9F9</accession>
<sequence>MLLGVQTAVLAGAKKEGPTAIQARATALTRSIADKVRLDEGQYLQVKRLNIQMLSEQEDLKTRFAADPGILDQRLADAQVQYEADLLELLRPAQLALFQQSRASMTALGTLPK</sequence>
<dbReference type="Proteomes" id="UP000284250">
    <property type="component" value="Unassembled WGS sequence"/>
</dbReference>
<protein>
    <recommendedName>
        <fullName evidence="3">Periplasmic heavy metal sensor</fullName>
    </recommendedName>
</protein>
<proteinExistence type="predicted"/>
<evidence type="ECO:0000313" key="2">
    <source>
        <dbReference type="Proteomes" id="UP000284250"/>
    </source>
</evidence>
<name>A0A418R9F9_9BACT</name>
<keyword evidence="2" id="KW-1185">Reference proteome</keyword>
<dbReference type="AlphaFoldDB" id="A0A418R9F9"/>
<reference evidence="1 2" key="1">
    <citation type="submission" date="2019-01" db="EMBL/GenBank/DDBJ databases">
        <title>Hymenobacter humicola sp. nov., isolated from soils in Antarctica.</title>
        <authorList>
            <person name="Sedlacek I."/>
            <person name="Holochova P."/>
            <person name="Kralova S."/>
            <person name="Pantucek R."/>
            <person name="Stankova E."/>
            <person name="Vrbovska V."/>
            <person name="Kristofova L."/>
            <person name="Svec P."/>
            <person name="Busse H.-J."/>
        </authorList>
    </citation>
    <scope>NUCLEOTIDE SEQUENCE [LARGE SCALE GENOMIC DNA]</scope>
    <source>
        <strain evidence="1 2">CCM 8852</strain>
    </source>
</reference>
<organism evidence="1 2">
    <name type="scientific">Hymenobacter rubripertinctus</name>
    <dbReference type="NCBI Taxonomy" id="2029981"/>
    <lineage>
        <taxon>Bacteria</taxon>
        <taxon>Pseudomonadati</taxon>
        <taxon>Bacteroidota</taxon>
        <taxon>Cytophagia</taxon>
        <taxon>Cytophagales</taxon>
        <taxon>Hymenobacteraceae</taxon>
        <taxon>Hymenobacter</taxon>
    </lineage>
</organism>
<comment type="caution">
    <text evidence="1">The sequence shown here is derived from an EMBL/GenBank/DDBJ whole genome shotgun (WGS) entry which is preliminary data.</text>
</comment>
<evidence type="ECO:0008006" key="3">
    <source>
        <dbReference type="Google" id="ProtNLM"/>
    </source>
</evidence>
<gene>
    <name evidence="1" type="ORF">D0T11_02080</name>
</gene>